<keyword evidence="9" id="KW-1185">Reference proteome</keyword>
<feature type="transmembrane region" description="Helical" evidence="6">
    <location>
        <begin position="80"/>
        <end position="100"/>
    </location>
</feature>
<feature type="transmembrane region" description="Helical" evidence="6">
    <location>
        <begin position="186"/>
        <end position="206"/>
    </location>
</feature>
<dbReference type="SUPFAM" id="SSF103473">
    <property type="entry name" value="MFS general substrate transporter"/>
    <property type="match status" value="1"/>
</dbReference>
<evidence type="ECO:0000313" key="8">
    <source>
        <dbReference type="EMBL" id="OZJ02476.1"/>
    </source>
</evidence>
<keyword evidence="4 6" id="KW-1133">Transmembrane helix</keyword>
<keyword evidence="3 6" id="KW-0812">Transmembrane</keyword>
<dbReference type="InterPro" id="IPR036259">
    <property type="entry name" value="MFS_trans_sf"/>
</dbReference>
<evidence type="ECO:0000256" key="2">
    <source>
        <dbReference type="ARBA" id="ARBA00022448"/>
    </source>
</evidence>
<evidence type="ECO:0000256" key="4">
    <source>
        <dbReference type="ARBA" id="ARBA00022989"/>
    </source>
</evidence>
<gene>
    <name evidence="8" type="ORF">BZG36_05136</name>
</gene>
<dbReference type="OrthoDB" id="6730379at2759"/>
<feature type="transmembrane region" description="Helical" evidence="6">
    <location>
        <begin position="146"/>
        <end position="166"/>
    </location>
</feature>
<proteinExistence type="predicted"/>
<dbReference type="GO" id="GO:0016020">
    <property type="term" value="C:membrane"/>
    <property type="evidence" value="ECO:0007669"/>
    <property type="project" value="UniProtKB-SubCell"/>
</dbReference>
<evidence type="ECO:0000256" key="1">
    <source>
        <dbReference type="ARBA" id="ARBA00004141"/>
    </source>
</evidence>
<name>A0A261XVS9_9FUNG</name>
<dbReference type="Proteomes" id="UP000242875">
    <property type="component" value="Unassembled WGS sequence"/>
</dbReference>
<dbReference type="PROSITE" id="PS50850">
    <property type="entry name" value="MFS"/>
    <property type="match status" value="1"/>
</dbReference>
<keyword evidence="5 6" id="KW-0472">Membrane</keyword>
<accession>A0A261XVS9</accession>
<dbReference type="Gene3D" id="1.20.1250.20">
    <property type="entry name" value="MFS general substrate transporter like domains"/>
    <property type="match status" value="2"/>
</dbReference>
<dbReference type="EMBL" id="MVBO01000149">
    <property type="protein sequence ID" value="OZJ02476.1"/>
    <property type="molecule type" value="Genomic_DNA"/>
</dbReference>
<reference evidence="8 9" key="1">
    <citation type="journal article" date="2017" name="Mycologia">
        <title>Bifiguratus adelaidae, gen. et sp. nov., a new member of Mucoromycotina in endophytic and soil-dwelling habitats.</title>
        <authorList>
            <person name="Torres-Cruz T.J."/>
            <person name="Billingsley Tobias T.L."/>
            <person name="Almatruk M."/>
            <person name="Hesse C."/>
            <person name="Kuske C.R."/>
            <person name="Desiro A."/>
            <person name="Benucci G.M."/>
            <person name="Bonito G."/>
            <person name="Stajich J.E."/>
            <person name="Dunlap C."/>
            <person name="Arnold A.E."/>
            <person name="Porras-Alfaro A."/>
        </authorList>
    </citation>
    <scope>NUCLEOTIDE SEQUENCE [LARGE SCALE GENOMIC DNA]</scope>
    <source>
        <strain evidence="8 9">AZ0501</strain>
    </source>
</reference>
<evidence type="ECO:0000256" key="5">
    <source>
        <dbReference type="ARBA" id="ARBA00023136"/>
    </source>
</evidence>
<dbReference type="GO" id="GO:0022857">
    <property type="term" value="F:transmembrane transporter activity"/>
    <property type="evidence" value="ECO:0007669"/>
    <property type="project" value="InterPro"/>
</dbReference>
<feature type="transmembrane region" description="Helical" evidence="6">
    <location>
        <begin position="50"/>
        <end position="68"/>
    </location>
</feature>
<protein>
    <recommendedName>
        <fullName evidence="7">Major facilitator superfamily (MFS) profile domain-containing protein</fullName>
    </recommendedName>
</protein>
<feature type="transmembrane region" description="Helical" evidence="6">
    <location>
        <begin position="239"/>
        <end position="255"/>
    </location>
</feature>
<dbReference type="PANTHER" id="PTHR43791:SF35">
    <property type="entry name" value="MAJOR FACILITATOR SUPERFAMILY (MFS) PROFILE DOMAIN-CONTAINING PROTEIN"/>
    <property type="match status" value="1"/>
</dbReference>
<organism evidence="8 9">
    <name type="scientific">Bifiguratus adelaidae</name>
    <dbReference type="NCBI Taxonomy" id="1938954"/>
    <lineage>
        <taxon>Eukaryota</taxon>
        <taxon>Fungi</taxon>
        <taxon>Fungi incertae sedis</taxon>
        <taxon>Mucoromycota</taxon>
        <taxon>Mucoromycotina</taxon>
        <taxon>Endogonomycetes</taxon>
        <taxon>Endogonales</taxon>
        <taxon>Endogonales incertae sedis</taxon>
        <taxon>Bifiguratus</taxon>
    </lineage>
</organism>
<evidence type="ECO:0000313" key="9">
    <source>
        <dbReference type="Proteomes" id="UP000242875"/>
    </source>
</evidence>
<comment type="caution">
    <text evidence="8">The sequence shown here is derived from an EMBL/GenBank/DDBJ whole genome shotgun (WGS) entry which is preliminary data.</text>
</comment>
<feature type="domain" description="Major facilitator superfamily (MFS) profile" evidence="7">
    <location>
        <begin position="1"/>
        <end position="320"/>
    </location>
</feature>
<evidence type="ECO:0000259" key="7">
    <source>
        <dbReference type="PROSITE" id="PS50850"/>
    </source>
</evidence>
<feature type="transmembrane region" description="Helical" evidence="6">
    <location>
        <begin position="262"/>
        <end position="283"/>
    </location>
</feature>
<feature type="transmembrane region" description="Helical" evidence="6">
    <location>
        <begin position="289"/>
        <end position="315"/>
    </location>
</feature>
<comment type="subcellular location">
    <subcellularLocation>
        <location evidence="1">Membrane</location>
        <topology evidence="1">Multi-pass membrane protein</topology>
    </subcellularLocation>
</comment>
<dbReference type="InterPro" id="IPR011701">
    <property type="entry name" value="MFS"/>
</dbReference>
<dbReference type="InterPro" id="IPR020846">
    <property type="entry name" value="MFS_dom"/>
</dbReference>
<evidence type="ECO:0000256" key="6">
    <source>
        <dbReference type="SAM" id="Phobius"/>
    </source>
</evidence>
<sequence>MTTVACPNYAAIMLCRFFLGMLESAIAPVFTVIVTFWWTCDEQALRNGMWYGCVGIATTVSPLINYALGHIHGNVGFWKAMFLFLGAVTFGWSFVLFVFLPDSPLTITYLSGGEKRIALARLERNKTGTISNKFNKKQFFEALRDYKTYSCALIVLLTGIPSGALGNFTPIVIHDFGFDSFDSLALTYPFGAITAISIFFVGYITHKLRNSRYLLRNICALISIAGLLFAGIYLLALQVATGSLAVSIVSSNVAGRTKKRTVSAAVFVGYSIGTVIRPLIFGASSRPLYYAGFLGSLISLVAVVVVVMIIFTLLYRENKRRDNLYVHQEGSQFVEEDLTDKENKDFRYLL</sequence>
<feature type="transmembrane region" description="Helical" evidence="6">
    <location>
        <begin position="17"/>
        <end position="38"/>
    </location>
</feature>
<dbReference type="AlphaFoldDB" id="A0A261XVS9"/>
<dbReference type="Pfam" id="PF07690">
    <property type="entry name" value="MFS_1"/>
    <property type="match status" value="1"/>
</dbReference>
<evidence type="ECO:0000256" key="3">
    <source>
        <dbReference type="ARBA" id="ARBA00022692"/>
    </source>
</evidence>
<feature type="transmembrane region" description="Helical" evidence="6">
    <location>
        <begin position="213"/>
        <end position="233"/>
    </location>
</feature>
<dbReference type="PANTHER" id="PTHR43791">
    <property type="entry name" value="PERMEASE-RELATED"/>
    <property type="match status" value="1"/>
</dbReference>
<keyword evidence="2" id="KW-0813">Transport</keyword>